<name>A0A7W9C9M2_9MICO</name>
<reference evidence="2 3" key="1">
    <citation type="submission" date="2020-08" db="EMBL/GenBank/DDBJ databases">
        <title>Sequencing the genomes of 1000 actinobacteria strains.</title>
        <authorList>
            <person name="Klenk H.-P."/>
        </authorList>
    </citation>
    <scope>NUCLEOTIDE SEQUENCE [LARGE SCALE GENOMIC DNA]</scope>
    <source>
        <strain evidence="2 3">DSM 24823</strain>
    </source>
</reference>
<sequence>MSTDAPEELFSEDEGVLYVEEVAPQHGIAGMTLRELLIVAAWVVMFVTSFFPVGWAPSLWVQGVSWLLPLGLPTLAVFLLVLRRFSPDGIRRFGSLGIDQFASVAFSVAALWWVQTVWSFLIATSLAGAAGLVWVPWVQLVTLLVLVVLSVFAPFIPGLREDFRGRLVTLAHRNANPVRPVIARPQAPREESTAPAATAPVASDETHVTEVIVDEPRDETAVDDTTHETIEQLGLGDSVPLTSHASDGALGTAPELDEDYVPGYARTPQDAAAQPFWVLAPTERDVFDEQGAPLFRIGPDAWALVLEDRGGAYVVRHDDGRIGYLHDIADLTRG</sequence>
<dbReference type="RefSeq" id="WP_144796705.1">
    <property type="nucleotide sequence ID" value="NZ_BAAAPG010000001.1"/>
</dbReference>
<dbReference type="EMBL" id="JACHMU010000001">
    <property type="protein sequence ID" value="MBB5741578.1"/>
    <property type="molecule type" value="Genomic_DNA"/>
</dbReference>
<evidence type="ECO:0000313" key="2">
    <source>
        <dbReference type="EMBL" id="MBB5741578.1"/>
    </source>
</evidence>
<proteinExistence type="predicted"/>
<dbReference type="Proteomes" id="UP000517712">
    <property type="component" value="Unassembled WGS sequence"/>
</dbReference>
<organism evidence="2 3">
    <name type="scientific">Microbacterium ginsengiterrae</name>
    <dbReference type="NCBI Taxonomy" id="546115"/>
    <lineage>
        <taxon>Bacteria</taxon>
        <taxon>Bacillati</taxon>
        <taxon>Actinomycetota</taxon>
        <taxon>Actinomycetes</taxon>
        <taxon>Micrococcales</taxon>
        <taxon>Microbacteriaceae</taxon>
        <taxon>Microbacterium</taxon>
    </lineage>
</organism>
<protein>
    <submittedName>
        <fullName evidence="2">Uncharacterized protein</fullName>
    </submittedName>
</protein>
<dbReference type="AlphaFoldDB" id="A0A7W9C9M2"/>
<feature type="transmembrane region" description="Helical" evidence="1">
    <location>
        <begin position="59"/>
        <end position="81"/>
    </location>
</feature>
<keyword evidence="1" id="KW-0472">Membrane</keyword>
<feature type="transmembrane region" description="Helical" evidence="1">
    <location>
        <begin position="93"/>
        <end position="114"/>
    </location>
</feature>
<comment type="caution">
    <text evidence="2">The sequence shown here is derived from an EMBL/GenBank/DDBJ whole genome shotgun (WGS) entry which is preliminary data.</text>
</comment>
<keyword evidence="1" id="KW-1133">Transmembrane helix</keyword>
<feature type="transmembrane region" description="Helical" evidence="1">
    <location>
        <begin position="134"/>
        <end position="156"/>
    </location>
</feature>
<evidence type="ECO:0000256" key="1">
    <source>
        <dbReference type="SAM" id="Phobius"/>
    </source>
</evidence>
<gene>
    <name evidence="2" type="ORF">HD600_000075</name>
</gene>
<accession>A0A7W9C9M2</accession>
<feature type="transmembrane region" description="Helical" evidence="1">
    <location>
        <begin position="36"/>
        <end position="53"/>
    </location>
</feature>
<evidence type="ECO:0000313" key="3">
    <source>
        <dbReference type="Proteomes" id="UP000517712"/>
    </source>
</evidence>
<keyword evidence="3" id="KW-1185">Reference proteome</keyword>
<keyword evidence="1" id="KW-0812">Transmembrane</keyword>